<keyword evidence="2" id="KW-1185">Reference proteome</keyword>
<protein>
    <submittedName>
        <fullName evidence="1">Uncharacterized protein</fullName>
    </submittedName>
</protein>
<evidence type="ECO:0000313" key="1">
    <source>
        <dbReference type="EMBL" id="TSX72096.1"/>
    </source>
</evidence>
<gene>
    <name evidence="1" type="ORF">Baya_13957</name>
</gene>
<evidence type="ECO:0000313" key="2">
    <source>
        <dbReference type="Proteomes" id="UP000319801"/>
    </source>
</evidence>
<reference evidence="1 2" key="1">
    <citation type="journal article" date="2019" name="Genome Biol. Evol.">
        <title>Whole-Genome Sequencing of the Giant Devil Catfish, Bagarius yarrelli.</title>
        <authorList>
            <person name="Jiang W."/>
            <person name="Lv Y."/>
            <person name="Cheng L."/>
            <person name="Yang K."/>
            <person name="Chao B."/>
            <person name="Wang X."/>
            <person name="Li Y."/>
            <person name="Pan X."/>
            <person name="You X."/>
            <person name="Zhang Y."/>
            <person name="Yang J."/>
            <person name="Li J."/>
            <person name="Zhang X."/>
            <person name="Liu S."/>
            <person name="Sun C."/>
            <person name="Yang J."/>
            <person name="Shi Q."/>
        </authorList>
    </citation>
    <scope>NUCLEOTIDE SEQUENCE [LARGE SCALE GENOMIC DNA]</scope>
    <source>
        <strain evidence="1">JWS20170419001</strain>
        <tissue evidence="1">Muscle</tissue>
    </source>
</reference>
<sequence>MKLRLKICRASCLDMSGVSTCVQAPNFVDQNLSRWAAWGDAAECATVQVWIFTKPLFRAPLEGSSAREKCTERGTFTYILKIMKIHSQNIELVKHANENLQIDSHPAGGNDGQT</sequence>
<name>A0A556V742_BAGYA</name>
<dbReference type="EMBL" id="VCAZ01000142">
    <property type="protein sequence ID" value="TSX72096.1"/>
    <property type="molecule type" value="Genomic_DNA"/>
</dbReference>
<organism evidence="1 2">
    <name type="scientific">Bagarius yarrelli</name>
    <name type="common">Goonch</name>
    <name type="synonym">Bagrus yarrelli</name>
    <dbReference type="NCBI Taxonomy" id="175774"/>
    <lineage>
        <taxon>Eukaryota</taxon>
        <taxon>Metazoa</taxon>
        <taxon>Chordata</taxon>
        <taxon>Craniata</taxon>
        <taxon>Vertebrata</taxon>
        <taxon>Euteleostomi</taxon>
        <taxon>Actinopterygii</taxon>
        <taxon>Neopterygii</taxon>
        <taxon>Teleostei</taxon>
        <taxon>Ostariophysi</taxon>
        <taxon>Siluriformes</taxon>
        <taxon>Sisoridae</taxon>
        <taxon>Sisorinae</taxon>
        <taxon>Bagarius</taxon>
    </lineage>
</organism>
<proteinExistence type="predicted"/>
<comment type="caution">
    <text evidence="1">The sequence shown here is derived from an EMBL/GenBank/DDBJ whole genome shotgun (WGS) entry which is preliminary data.</text>
</comment>
<accession>A0A556V742</accession>
<dbReference type="AlphaFoldDB" id="A0A556V742"/>
<dbReference type="Proteomes" id="UP000319801">
    <property type="component" value="Unassembled WGS sequence"/>
</dbReference>